<name>H2KTA1_CLOSI</name>
<keyword evidence="8" id="KW-1185">Reference proteome</keyword>
<proteinExistence type="predicted"/>
<dbReference type="Gene3D" id="3.30.160.60">
    <property type="entry name" value="Classic Zinc Finger"/>
    <property type="match status" value="3"/>
</dbReference>
<keyword evidence="3 5" id="KW-0863">Zinc-finger</keyword>
<feature type="domain" description="C2H2-type" evidence="6">
    <location>
        <begin position="328"/>
        <end position="356"/>
    </location>
</feature>
<protein>
    <submittedName>
        <fullName evidence="7">PR domain zinc finger protein 5</fullName>
    </submittedName>
</protein>
<reference evidence="7" key="1">
    <citation type="journal article" date="2011" name="Genome Biol.">
        <title>The draft genome of the carcinogenic human liver fluke Clonorchis sinensis.</title>
        <authorList>
            <person name="Wang X."/>
            <person name="Chen W."/>
            <person name="Huang Y."/>
            <person name="Sun J."/>
            <person name="Men J."/>
            <person name="Liu H."/>
            <person name="Luo F."/>
            <person name="Guo L."/>
            <person name="Lv X."/>
            <person name="Deng C."/>
            <person name="Zhou C."/>
            <person name="Fan Y."/>
            <person name="Li X."/>
            <person name="Huang L."/>
            <person name="Hu Y."/>
            <person name="Liang C."/>
            <person name="Hu X."/>
            <person name="Xu J."/>
            <person name="Yu X."/>
        </authorList>
    </citation>
    <scope>NUCLEOTIDE SEQUENCE [LARGE SCALE GENOMIC DNA]</scope>
    <source>
        <strain evidence="7">Henan</strain>
    </source>
</reference>
<organism evidence="7 8">
    <name type="scientific">Clonorchis sinensis</name>
    <name type="common">Chinese liver fluke</name>
    <dbReference type="NCBI Taxonomy" id="79923"/>
    <lineage>
        <taxon>Eukaryota</taxon>
        <taxon>Metazoa</taxon>
        <taxon>Spiralia</taxon>
        <taxon>Lophotrochozoa</taxon>
        <taxon>Platyhelminthes</taxon>
        <taxon>Trematoda</taxon>
        <taxon>Digenea</taxon>
        <taxon>Opisthorchiida</taxon>
        <taxon>Opisthorchiata</taxon>
        <taxon>Opisthorchiidae</taxon>
        <taxon>Clonorchis</taxon>
    </lineage>
</organism>
<dbReference type="InterPro" id="IPR013087">
    <property type="entry name" value="Znf_C2H2_type"/>
</dbReference>
<dbReference type="Proteomes" id="UP000008909">
    <property type="component" value="Unassembled WGS sequence"/>
</dbReference>
<feature type="domain" description="C2H2-type" evidence="6">
    <location>
        <begin position="270"/>
        <end position="298"/>
    </location>
</feature>
<dbReference type="InterPro" id="IPR036236">
    <property type="entry name" value="Znf_C2H2_sf"/>
</dbReference>
<dbReference type="SUPFAM" id="SSF57667">
    <property type="entry name" value="beta-beta-alpha zinc fingers"/>
    <property type="match status" value="3"/>
</dbReference>
<dbReference type="PROSITE" id="PS50157">
    <property type="entry name" value="ZINC_FINGER_C2H2_2"/>
    <property type="match status" value="4"/>
</dbReference>
<keyword evidence="4" id="KW-0862">Zinc</keyword>
<feature type="domain" description="C2H2-type" evidence="6">
    <location>
        <begin position="299"/>
        <end position="327"/>
    </location>
</feature>
<dbReference type="PROSITE" id="PS00028">
    <property type="entry name" value="ZINC_FINGER_C2H2_1"/>
    <property type="match status" value="5"/>
</dbReference>
<evidence type="ECO:0000256" key="2">
    <source>
        <dbReference type="ARBA" id="ARBA00022737"/>
    </source>
</evidence>
<dbReference type="EMBL" id="DF143796">
    <property type="protein sequence ID" value="GAA41434.2"/>
    <property type="molecule type" value="Genomic_DNA"/>
</dbReference>
<gene>
    <name evidence="7" type="ORF">CLF_112723</name>
</gene>
<evidence type="ECO:0000256" key="5">
    <source>
        <dbReference type="PROSITE-ProRule" id="PRU00042"/>
    </source>
</evidence>
<feature type="domain" description="C2H2-type" evidence="6">
    <location>
        <begin position="196"/>
        <end position="223"/>
    </location>
</feature>
<dbReference type="PANTHER" id="PTHR24379">
    <property type="entry name" value="KRAB AND ZINC FINGER DOMAIN-CONTAINING"/>
    <property type="match status" value="1"/>
</dbReference>
<evidence type="ECO:0000259" key="6">
    <source>
        <dbReference type="PROSITE" id="PS50157"/>
    </source>
</evidence>
<dbReference type="Pfam" id="PF00096">
    <property type="entry name" value="zf-C2H2"/>
    <property type="match status" value="3"/>
</dbReference>
<evidence type="ECO:0000256" key="1">
    <source>
        <dbReference type="ARBA" id="ARBA00022723"/>
    </source>
</evidence>
<keyword evidence="1" id="KW-0479">Metal-binding</keyword>
<evidence type="ECO:0000256" key="4">
    <source>
        <dbReference type="ARBA" id="ARBA00022833"/>
    </source>
</evidence>
<evidence type="ECO:0000256" key="3">
    <source>
        <dbReference type="ARBA" id="ARBA00022771"/>
    </source>
</evidence>
<dbReference type="AlphaFoldDB" id="H2KTA1"/>
<sequence>MSVKETLPLTPTKDETSWYRLVVVRDQGQIFLVKKQLNRIWTISLKSSDRCFQAISCDHFRIGRYGRKVARLQEVNNSDLSIQAICEWKTMVDNNQPELVSGSKPRCCAVISECGAIFPIRELNGLFAEYVPTLNQEARRSTTETGTDKTVLFEKPEVGNIHSGLSAQSRQQLKNTSSQVTTWNNSKPEVQEKMCFRCPVCDKSFRHLSALMSHQEVHSHTPDLFCRFCTRTFMGPRKLWYHCKKSHADEIDSRSRTSGEQVRKAEELGNPCSECDKCFATWRSLQKHRKCVHEKKQRYLCEQCVQTFTTKTNAIRHRDNAHGKEGRSICEFCGKTFSRFDVLQRHIKSIHNQQHKPLH</sequence>
<evidence type="ECO:0000313" key="8">
    <source>
        <dbReference type="Proteomes" id="UP000008909"/>
    </source>
</evidence>
<accession>H2KTA1</accession>
<evidence type="ECO:0000313" key="7">
    <source>
        <dbReference type="EMBL" id="GAA41434.2"/>
    </source>
</evidence>
<reference key="2">
    <citation type="submission" date="2011-10" db="EMBL/GenBank/DDBJ databases">
        <title>The genome and transcriptome sequence of Clonorchis sinensis provide insights into the carcinogenic liver fluke.</title>
        <authorList>
            <person name="Wang X."/>
            <person name="Huang Y."/>
            <person name="Chen W."/>
            <person name="Liu H."/>
            <person name="Guo L."/>
            <person name="Chen Y."/>
            <person name="Luo F."/>
            <person name="Zhou W."/>
            <person name="Sun J."/>
            <person name="Mao Q."/>
            <person name="Liang P."/>
            <person name="Zhou C."/>
            <person name="Tian Y."/>
            <person name="Men J."/>
            <person name="Lv X."/>
            <person name="Huang L."/>
            <person name="Zhou J."/>
            <person name="Hu Y."/>
            <person name="Li R."/>
            <person name="Zhang F."/>
            <person name="Lei H."/>
            <person name="Li X."/>
            <person name="Hu X."/>
            <person name="Liang C."/>
            <person name="Xu J."/>
            <person name="Wu Z."/>
            <person name="Yu X."/>
        </authorList>
    </citation>
    <scope>NUCLEOTIDE SEQUENCE</scope>
    <source>
        <strain>Henan</strain>
    </source>
</reference>
<dbReference type="PANTHER" id="PTHR24379:SF121">
    <property type="entry name" value="C2H2-TYPE DOMAIN-CONTAINING PROTEIN"/>
    <property type="match status" value="1"/>
</dbReference>
<dbReference type="GO" id="GO:0008270">
    <property type="term" value="F:zinc ion binding"/>
    <property type="evidence" value="ECO:0007669"/>
    <property type="project" value="UniProtKB-KW"/>
</dbReference>
<keyword evidence="2" id="KW-0677">Repeat</keyword>
<dbReference type="SMART" id="SM00355">
    <property type="entry name" value="ZnF_C2H2"/>
    <property type="match status" value="5"/>
</dbReference>
<dbReference type="FunFam" id="3.30.160.60:FF:000446">
    <property type="entry name" value="Zinc finger protein"/>
    <property type="match status" value="1"/>
</dbReference>